<organism evidence="3 4">
    <name type="scientific">Peptococcus simiae</name>
    <dbReference type="NCBI Taxonomy" id="1643805"/>
    <lineage>
        <taxon>Bacteria</taxon>
        <taxon>Bacillati</taxon>
        <taxon>Bacillota</taxon>
        <taxon>Clostridia</taxon>
        <taxon>Eubacteriales</taxon>
        <taxon>Peptococcaceae</taxon>
        <taxon>Peptococcus</taxon>
    </lineage>
</organism>
<dbReference type="SUPFAM" id="SSF55383">
    <property type="entry name" value="Copper amine oxidase, domain N"/>
    <property type="match status" value="1"/>
</dbReference>
<evidence type="ECO:0000259" key="2">
    <source>
        <dbReference type="Pfam" id="PF07833"/>
    </source>
</evidence>
<comment type="caution">
    <text evidence="3">The sequence shown here is derived from an EMBL/GenBank/DDBJ whole genome shotgun (WGS) entry which is preliminary data.</text>
</comment>
<evidence type="ECO:0000313" key="3">
    <source>
        <dbReference type="EMBL" id="MFM9413442.1"/>
    </source>
</evidence>
<gene>
    <name evidence="3" type="ORF">ACKQTC_03575</name>
</gene>
<keyword evidence="1" id="KW-0732">Signal</keyword>
<accession>A0ABW9GXU2</accession>
<proteinExistence type="predicted"/>
<evidence type="ECO:0000256" key="1">
    <source>
        <dbReference type="SAM" id="SignalP"/>
    </source>
</evidence>
<sequence length="301" mass="33098">MLKKIIAGCLVLGLCWLPGPAKADGDLALRINGDLIEASPDMGAPFINADNRTMLPLRMVNNYLRLDTAWSEGGKIVVSGSNGVSLTLQVGQTSYQDQGETKTLYSAPVIKDGRTYLPARNLAEIYGSIQWSEGTVSIYPGQKNPPSYQVDASGQVARSLASDRTLLPLSDGRTLSPIQDFIVKQKVIRGETYLLINYNHVHSNMSTLYKDTGDRLVKIADRVNATSSFTLNDRYLYYTDGTSQGPWSSGIRPNVVYRLDLQSGQGPVEKELPFDVNKAVLEWTDQQLHALTPDGNRLFIA</sequence>
<dbReference type="Pfam" id="PF07833">
    <property type="entry name" value="Cu_amine_oxidN1"/>
    <property type="match status" value="1"/>
</dbReference>
<dbReference type="InterPro" id="IPR036582">
    <property type="entry name" value="Mao_N_sf"/>
</dbReference>
<dbReference type="EMBL" id="JBJUVG010000003">
    <property type="protein sequence ID" value="MFM9413442.1"/>
    <property type="molecule type" value="Genomic_DNA"/>
</dbReference>
<feature type="signal peptide" evidence="1">
    <location>
        <begin position="1"/>
        <end position="23"/>
    </location>
</feature>
<name>A0ABW9GXU2_9FIRM</name>
<feature type="domain" description="Copper amine oxidase-like N-terminal" evidence="2">
    <location>
        <begin position="43"/>
        <end position="138"/>
    </location>
</feature>
<protein>
    <submittedName>
        <fullName evidence="3">Copper amine oxidase N-terminal domain-containing protein</fullName>
    </submittedName>
</protein>
<dbReference type="Proteomes" id="UP001631949">
    <property type="component" value="Unassembled WGS sequence"/>
</dbReference>
<feature type="chain" id="PRO_5046167336" evidence="1">
    <location>
        <begin position="24"/>
        <end position="301"/>
    </location>
</feature>
<evidence type="ECO:0000313" key="4">
    <source>
        <dbReference type="Proteomes" id="UP001631949"/>
    </source>
</evidence>
<dbReference type="RefSeq" id="WP_408977058.1">
    <property type="nucleotide sequence ID" value="NZ_JBJUVG010000003.1"/>
</dbReference>
<reference evidence="3 4" key="1">
    <citation type="journal article" date="2016" name="Int. J. Syst. Evol. Microbiol.">
        <title>Peptococcus simiae sp. nov., isolated from rhesus macaque faeces and emended description of the genus Peptococcus.</title>
        <authorList>
            <person name="Shkoporov A.N."/>
            <person name="Efimov B.A."/>
            <person name="Kondova I."/>
            <person name="Ouwerling B."/>
            <person name="Chaplin A.V."/>
            <person name="Shcherbakova V.A."/>
            <person name="Langermans J.A.M."/>
        </authorList>
    </citation>
    <scope>NUCLEOTIDE SEQUENCE [LARGE SCALE GENOMIC DNA]</scope>
    <source>
        <strain evidence="3 4">M108</strain>
    </source>
</reference>
<dbReference type="InterPro" id="IPR012854">
    <property type="entry name" value="Cu_amine_oxidase-like_N"/>
</dbReference>
<dbReference type="Gene3D" id="3.30.457.10">
    <property type="entry name" value="Copper amine oxidase-like, N-terminal domain"/>
    <property type="match status" value="1"/>
</dbReference>
<keyword evidence="4" id="KW-1185">Reference proteome</keyword>